<dbReference type="GO" id="GO:0006508">
    <property type="term" value="P:proteolysis"/>
    <property type="evidence" value="ECO:0007669"/>
    <property type="project" value="UniProtKB-KW"/>
</dbReference>
<reference evidence="4" key="1">
    <citation type="journal article" date="2022" name="Plant J.">
        <title>Strategies of tolerance reflected in two North American maple genomes.</title>
        <authorList>
            <person name="McEvoy S.L."/>
            <person name="Sezen U.U."/>
            <person name="Trouern-Trend A."/>
            <person name="McMahon S.M."/>
            <person name="Schaberg P.G."/>
            <person name="Yang J."/>
            <person name="Wegrzyn J.L."/>
            <person name="Swenson N.G."/>
        </authorList>
    </citation>
    <scope>NUCLEOTIDE SEQUENCE</scope>
    <source>
        <strain evidence="4">91603</strain>
    </source>
</reference>
<dbReference type="EMBL" id="JAJSOW010000101">
    <property type="protein sequence ID" value="KAI9182796.1"/>
    <property type="molecule type" value="Genomic_DNA"/>
</dbReference>
<evidence type="ECO:0000256" key="1">
    <source>
        <dbReference type="ARBA" id="ARBA00022670"/>
    </source>
</evidence>
<dbReference type="GO" id="GO:0003676">
    <property type="term" value="F:nucleic acid binding"/>
    <property type="evidence" value="ECO:0007669"/>
    <property type="project" value="InterPro"/>
</dbReference>
<dbReference type="InterPro" id="IPR054722">
    <property type="entry name" value="PolX-like_BBD"/>
</dbReference>
<dbReference type="Pfam" id="PF25597">
    <property type="entry name" value="SH3_retrovirus"/>
    <property type="match status" value="1"/>
</dbReference>
<dbReference type="GO" id="GO:0015074">
    <property type="term" value="P:DNA integration"/>
    <property type="evidence" value="ECO:0007669"/>
    <property type="project" value="InterPro"/>
</dbReference>
<dbReference type="InterPro" id="IPR036397">
    <property type="entry name" value="RNaseH_sf"/>
</dbReference>
<comment type="caution">
    <text evidence="4">The sequence shown here is derived from an EMBL/GenBank/DDBJ whole genome shotgun (WGS) entry which is preliminary data.</text>
</comment>
<dbReference type="InterPro" id="IPR012337">
    <property type="entry name" value="RNaseH-like_sf"/>
</dbReference>
<evidence type="ECO:0000259" key="3">
    <source>
        <dbReference type="PROSITE" id="PS50994"/>
    </source>
</evidence>
<dbReference type="InterPro" id="IPR039537">
    <property type="entry name" value="Retrotran_Ty1/copia-like"/>
</dbReference>
<dbReference type="Pfam" id="PF22936">
    <property type="entry name" value="Pol_BBD"/>
    <property type="match status" value="1"/>
</dbReference>
<accession>A0AAD5NUE2</accession>
<dbReference type="Gene3D" id="3.30.420.10">
    <property type="entry name" value="Ribonuclease H-like superfamily/Ribonuclease H"/>
    <property type="match status" value="1"/>
</dbReference>
<dbReference type="Proteomes" id="UP001064489">
    <property type="component" value="Chromosome 4"/>
</dbReference>
<protein>
    <recommendedName>
        <fullName evidence="3">Integrase catalytic domain-containing protein</fullName>
    </recommendedName>
</protein>
<evidence type="ECO:0000313" key="4">
    <source>
        <dbReference type="EMBL" id="KAI9182796.1"/>
    </source>
</evidence>
<dbReference type="InterPro" id="IPR001584">
    <property type="entry name" value="Integrase_cat-core"/>
</dbReference>
<dbReference type="PROSITE" id="PS50994">
    <property type="entry name" value="INTEGRASE"/>
    <property type="match status" value="1"/>
</dbReference>
<dbReference type="GO" id="GO:0008233">
    <property type="term" value="F:peptidase activity"/>
    <property type="evidence" value="ECO:0007669"/>
    <property type="project" value="UniProtKB-KW"/>
</dbReference>
<dbReference type="Pfam" id="PF13976">
    <property type="entry name" value="gag_pre-integrs"/>
    <property type="match status" value="1"/>
</dbReference>
<keyword evidence="5" id="KW-1185">Reference proteome</keyword>
<organism evidence="4 5">
    <name type="scientific">Acer negundo</name>
    <name type="common">Box elder</name>
    <dbReference type="NCBI Taxonomy" id="4023"/>
    <lineage>
        <taxon>Eukaryota</taxon>
        <taxon>Viridiplantae</taxon>
        <taxon>Streptophyta</taxon>
        <taxon>Embryophyta</taxon>
        <taxon>Tracheophyta</taxon>
        <taxon>Spermatophyta</taxon>
        <taxon>Magnoliopsida</taxon>
        <taxon>eudicotyledons</taxon>
        <taxon>Gunneridae</taxon>
        <taxon>Pentapetalae</taxon>
        <taxon>rosids</taxon>
        <taxon>malvids</taxon>
        <taxon>Sapindales</taxon>
        <taxon>Sapindaceae</taxon>
        <taxon>Hippocastanoideae</taxon>
        <taxon>Acereae</taxon>
        <taxon>Acer</taxon>
    </lineage>
</organism>
<feature type="region of interest" description="Disordered" evidence="2">
    <location>
        <begin position="405"/>
        <end position="427"/>
    </location>
</feature>
<dbReference type="AlphaFoldDB" id="A0AAD5NUE2"/>
<proteinExistence type="predicted"/>
<feature type="compositionally biased region" description="Acidic residues" evidence="2">
    <location>
        <begin position="417"/>
        <end position="427"/>
    </location>
</feature>
<dbReference type="InterPro" id="IPR025724">
    <property type="entry name" value="GAG-pre-integrase_dom"/>
</dbReference>
<name>A0AAD5NUE2_ACENE</name>
<dbReference type="SUPFAM" id="SSF53098">
    <property type="entry name" value="Ribonuclease H-like"/>
    <property type="match status" value="1"/>
</dbReference>
<dbReference type="InterPro" id="IPR057670">
    <property type="entry name" value="SH3_retrovirus"/>
</dbReference>
<evidence type="ECO:0000256" key="2">
    <source>
        <dbReference type="SAM" id="MobiDB-lite"/>
    </source>
</evidence>
<keyword evidence="1" id="KW-0378">Hydrolase</keyword>
<feature type="domain" description="Integrase catalytic" evidence="3">
    <location>
        <begin position="265"/>
        <end position="355"/>
    </location>
</feature>
<reference evidence="4" key="2">
    <citation type="submission" date="2023-02" db="EMBL/GenBank/DDBJ databases">
        <authorList>
            <person name="Swenson N.G."/>
            <person name="Wegrzyn J.L."/>
            <person name="Mcevoy S.L."/>
        </authorList>
    </citation>
    <scope>NUCLEOTIDE SEQUENCE</scope>
    <source>
        <strain evidence="4">91603</strain>
        <tissue evidence="4">Leaf</tissue>
    </source>
</reference>
<dbReference type="PANTHER" id="PTHR42648:SF18">
    <property type="entry name" value="RETROTRANSPOSON, UNCLASSIFIED-LIKE PROTEIN"/>
    <property type="match status" value="1"/>
</dbReference>
<dbReference type="PANTHER" id="PTHR42648">
    <property type="entry name" value="TRANSPOSASE, PUTATIVE-RELATED"/>
    <property type="match status" value="1"/>
</dbReference>
<evidence type="ECO:0000313" key="5">
    <source>
        <dbReference type="Proteomes" id="UP001064489"/>
    </source>
</evidence>
<keyword evidence="1" id="KW-0645">Protease</keyword>
<sequence>MTARKNQIFLQAKEEGEEEEEEEAEAEAKVEVVVIYLISKATIAIVLAILKHIYLDSSCSNHMTSNKDNFVMLDDSLQSEVKIGDDKQLQVKGKCDILVQTKKGVKRINNVFYVPGLKHNLLSVGQLLQKGHNVIFKDDLCEIRGKDGCLIAKIETTQNKMFPLNFSYSQCSCFSTIVIIPSWLWHLRYRHLRFNSLSHMCQNHMVRGLANISQKNHQPCEACILGEHHRNQFPVGKAWRASNPLELVHTDLCGPMRITSIGGFDRGGEFVALKSFLKEKGIRHQQTVHYTPQQNGVAERKNRTIIELTWSMLKAKGMPNEFWGDAATCSVFLLKRATTISVQNEKRGKLDDKSEKCILVGYSRNSKSYRLYNPTSKKVIINSVYFNEEESWKWNDADQKQKSISVDIEDNKNEQVAEPDEVEPLSS</sequence>
<gene>
    <name evidence="4" type="ORF">LWI28_028968</name>
</gene>